<dbReference type="Gene3D" id="2.170.130.10">
    <property type="entry name" value="TonB-dependent receptor, plug domain"/>
    <property type="match status" value="1"/>
</dbReference>
<dbReference type="InterPro" id="IPR012910">
    <property type="entry name" value="Plug_dom"/>
</dbReference>
<dbReference type="OrthoDB" id="9768177at2"/>
<evidence type="ECO:0000259" key="11">
    <source>
        <dbReference type="Pfam" id="PF00593"/>
    </source>
</evidence>
<feature type="chain" id="PRO_5020670319" evidence="10">
    <location>
        <begin position="21"/>
        <end position="1003"/>
    </location>
</feature>
<evidence type="ECO:0000256" key="7">
    <source>
        <dbReference type="ARBA" id="ARBA00023237"/>
    </source>
</evidence>
<keyword evidence="14" id="KW-1185">Reference proteome</keyword>
<dbReference type="AlphaFoldDB" id="A0A4R0P4R8"/>
<sequence>MKKLLLSMILSFGLISIAFAQSRVITGKITSGNSGPVPGVSVFVKGSPANGTQSDAAGNYTLTVADDAKILVFSFIGYKTMEMAITGQTINANLEEDNTTLSDVVVVGYGTQNRRDVTGSIARVTAADIKDKPLTTIESALQGKAPGVFINSSSGKLGQALQIRVRGISSISASNQPLFVIDGVPIVTEALGTYTEADNPLAAISPDDIESMEVLKDAASAAIYGARGSNGVVLITTKKGKQGRTNIDFGYYAGFSDPTRKGEFLNADQYRQLLDAAFKYNNYDDGDYENAAEMWEDYTGTTDWTSTNNTSWVDAAFQRGHTQQYSLNINGGDAKTRFMLSGNYNNNDGIIVGNRYVRTGGRLSLDHTVSKILDVGGSINISKVDNYRIPTDNAFSNPLQLNALPPISPIFDNNGDLNNSTVYYNNLIDIQNGKNLSTTYRTFANAFASLKITPDLVFRSEYGFDFNNLEEEQFLGSKTQDGGSTGGYSSDYMAKSINFNTNNTLTYNKTFNEKHSLNVLAGFAFQDTKFRYSSVEGTTLPSDSFTKIASAAIISAGSSSETRHTFISYLARVNYKYEEKYLLSASIRTDGSSRFGVNSRYGTFPAASAGWIVNQEEFLKSSTWLSLLKLRASFGLTGNAEIGDFASRNLYRGVNYAGIGGTRPSQLGDPNLSWETTKNYNIGLDFGLFSDRISGTVEYYKKKTTDLLLNAPIAATNGFSSIVQNIGDMQNQGLEFSLSTRNFVGEFKWSTSFNISLNRNKVLRLVDDQPIYTGGRFLGRVAVGEPLGYFYGKAYAGVDPANGDALYYIDASRSATTNDYSIAQNQKLGDPNPKYYGGLGNHFSYKNFDLDVQAQFVSGNDIYNMAGVFQSANGDYFDNQTIDQLDYWTPTNTVTTIPQPRFNEGNGTSPSSRWIQDGSYLRIKSVTLGYNLPKGFINKYKLQNVRIFASALNLFTITGYKGYDPEVNTPGGASIQSANIQLGHDFYTPPQARTITFGVNIGL</sequence>
<dbReference type="InterPro" id="IPR036942">
    <property type="entry name" value="Beta-barrel_TonB_sf"/>
</dbReference>
<evidence type="ECO:0000256" key="9">
    <source>
        <dbReference type="RuleBase" id="RU003357"/>
    </source>
</evidence>
<dbReference type="PROSITE" id="PS52016">
    <property type="entry name" value="TONB_DEPENDENT_REC_3"/>
    <property type="match status" value="1"/>
</dbReference>
<feature type="domain" description="TonB-dependent receptor plug" evidence="12">
    <location>
        <begin position="114"/>
        <end position="232"/>
    </location>
</feature>
<reference evidence="13 14" key="1">
    <citation type="submission" date="2019-02" db="EMBL/GenBank/DDBJ databases">
        <title>Pedobacter sp. RP-3-11 sp. nov., isolated from Arctic soil.</title>
        <authorList>
            <person name="Dahal R.H."/>
        </authorList>
    </citation>
    <scope>NUCLEOTIDE SEQUENCE [LARGE SCALE GENOMIC DNA]</scope>
    <source>
        <strain evidence="13 14">RP-3-11</strain>
    </source>
</reference>
<evidence type="ECO:0000313" key="13">
    <source>
        <dbReference type="EMBL" id="TCD10230.1"/>
    </source>
</evidence>
<dbReference type="NCBIfam" id="TIGR04056">
    <property type="entry name" value="OMP_RagA_SusC"/>
    <property type="match status" value="1"/>
</dbReference>
<evidence type="ECO:0000256" key="4">
    <source>
        <dbReference type="ARBA" id="ARBA00022692"/>
    </source>
</evidence>
<evidence type="ECO:0000256" key="5">
    <source>
        <dbReference type="ARBA" id="ARBA00023077"/>
    </source>
</evidence>
<evidence type="ECO:0000259" key="12">
    <source>
        <dbReference type="Pfam" id="PF07715"/>
    </source>
</evidence>
<dbReference type="Pfam" id="PF07715">
    <property type="entry name" value="Plug"/>
    <property type="match status" value="1"/>
</dbReference>
<keyword evidence="5 9" id="KW-0798">TonB box</keyword>
<evidence type="ECO:0000256" key="6">
    <source>
        <dbReference type="ARBA" id="ARBA00023136"/>
    </source>
</evidence>
<comment type="similarity">
    <text evidence="8 9">Belongs to the TonB-dependent receptor family.</text>
</comment>
<dbReference type="InterPro" id="IPR000531">
    <property type="entry name" value="Beta-barrel_TonB"/>
</dbReference>
<dbReference type="InterPro" id="IPR023996">
    <property type="entry name" value="TonB-dep_OMP_SusC/RagA"/>
</dbReference>
<dbReference type="Pfam" id="PF13715">
    <property type="entry name" value="CarbopepD_reg_2"/>
    <property type="match status" value="1"/>
</dbReference>
<evidence type="ECO:0000256" key="1">
    <source>
        <dbReference type="ARBA" id="ARBA00004571"/>
    </source>
</evidence>
<accession>A0A4R0P4R8</accession>
<dbReference type="SUPFAM" id="SSF49464">
    <property type="entry name" value="Carboxypeptidase regulatory domain-like"/>
    <property type="match status" value="1"/>
</dbReference>
<evidence type="ECO:0000313" key="14">
    <source>
        <dbReference type="Proteomes" id="UP000291485"/>
    </source>
</evidence>
<feature type="domain" description="TonB-dependent receptor-like beta-barrel" evidence="11">
    <location>
        <begin position="392"/>
        <end position="954"/>
    </location>
</feature>
<dbReference type="EMBL" id="SJSN01000007">
    <property type="protein sequence ID" value="TCD10230.1"/>
    <property type="molecule type" value="Genomic_DNA"/>
</dbReference>
<keyword evidence="6 8" id="KW-0472">Membrane</keyword>
<keyword evidence="13" id="KW-0675">Receptor</keyword>
<dbReference type="InterPro" id="IPR037066">
    <property type="entry name" value="Plug_dom_sf"/>
</dbReference>
<comment type="subcellular location">
    <subcellularLocation>
        <location evidence="1 8">Cell outer membrane</location>
        <topology evidence="1 8">Multi-pass membrane protein</topology>
    </subcellularLocation>
</comment>
<dbReference type="SUPFAM" id="SSF56935">
    <property type="entry name" value="Porins"/>
    <property type="match status" value="1"/>
</dbReference>
<evidence type="ECO:0000256" key="3">
    <source>
        <dbReference type="ARBA" id="ARBA00022452"/>
    </source>
</evidence>
<name>A0A4R0P4R8_9SPHI</name>
<keyword evidence="7 8" id="KW-0998">Cell outer membrane</keyword>
<keyword evidence="10" id="KW-0732">Signal</keyword>
<dbReference type="Gene3D" id="2.40.170.20">
    <property type="entry name" value="TonB-dependent receptor, beta-barrel domain"/>
    <property type="match status" value="1"/>
</dbReference>
<comment type="caution">
    <text evidence="13">The sequence shown here is derived from an EMBL/GenBank/DDBJ whole genome shotgun (WGS) entry which is preliminary data.</text>
</comment>
<dbReference type="Proteomes" id="UP000291485">
    <property type="component" value="Unassembled WGS sequence"/>
</dbReference>
<evidence type="ECO:0000256" key="8">
    <source>
        <dbReference type="PROSITE-ProRule" id="PRU01360"/>
    </source>
</evidence>
<gene>
    <name evidence="13" type="ORF">EZ449_10430</name>
</gene>
<dbReference type="InterPro" id="IPR023997">
    <property type="entry name" value="TonB-dep_OMP_SusC/RagA_CS"/>
</dbReference>
<dbReference type="Pfam" id="PF00593">
    <property type="entry name" value="TonB_dep_Rec_b-barrel"/>
    <property type="match status" value="1"/>
</dbReference>
<evidence type="ECO:0000256" key="2">
    <source>
        <dbReference type="ARBA" id="ARBA00022448"/>
    </source>
</evidence>
<dbReference type="Gene3D" id="2.60.40.1120">
    <property type="entry name" value="Carboxypeptidase-like, regulatory domain"/>
    <property type="match status" value="1"/>
</dbReference>
<keyword evidence="4 8" id="KW-0812">Transmembrane</keyword>
<dbReference type="InterPro" id="IPR008969">
    <property type="entry name" value="CarboxyPept-like_regulatory"/>
</dbReference>
<proteinExistence type="inferred from homology"/>
<dbReference type="RefSeq" id="WP_131558404.1">
    <property type="nucleotide sequence ID" value="NZ_SJSN01000007.1"/>
</dbReference>
<keyword evidence="3 8" id="KW-1134">Transmembrane beta strand</keyword>
<organism evidence="13 14">
    <name type="scientific">Pedobacter frigidisoli</name>
    <dbReference type="NCBI Taxonomy" id="2530455"/>
    <lineage>
        <taxon>Bacteria</taxon>
        <taxon>Pseudomonadati</taxon>
        <taxon>Bacteroidota</taxon>
        <taxon>Sphingobacteriia</taxon>
        <taxon>Sphingobacteriales</taxon>
        <taxon>Sphingobacteriaceae</taxon>
        <taxon>Pedobacter</taxon>
    </lineage>
</organism>
<keyword evidence="2 8" id="KW-0813">Transport</keyword>
<evidence type="ECO:0000256" key="10">
    <source>
        <dbReference type="SAM" id="SignalP"/>
    </source>
</evidence>
<protein>
    <submittedName>
        <fullName evidence="13">TonB-dependent receptor</fullName>
    </submittedName>
</protein>
<dbReference type="InterPro" id="IPR039426">
    <property type="entry name" value="TonB-dep_rcpt-like"/>
</dbReference>
<dbReference type="NCBIfam" id="TIGR04057">
    <property type="entry name" value="SusC_RagA_signa"/>
    <property type="match status" value="1"/>
</dbReference>
<feature type="signal peptide" evidence="10">
    <location>
        <begin position="1"/>
        <end position="20"/>
    </location>
</feature>
<dbReference type="GO" id="GO:0009279">
    <property type="term" value="C:cell outer membrane"/>
    <property type="evidence" value="ECO:0007669"/>
    <property type="project" value="UniProtKB-SubCell"/>
</dbReference>